<gene>
    <name evidence="4" type="ORF">Tci_577573</name>
</gene>
<proteinExistence type="predicted"/>
<dbReference type="EMBL" id="BKCJ010362152">
    <property type="protein sequence ID" value="GFA05601.1"/>
    <property type="molecule type" value="Genomic_DNA"/>
</dbReference>
<name>A0A699J2V2_TANCI</name>
<feature type="domain" description="Retrovirus-related Pol polyprotein from transposon TNT 1-94-like beta-barrel" evidence="3">
    <location>
        <begin position="409"/>
        <end position="467"/>
    </location>
</feature>
<comment type="caution">
    <text evidence="4">The sequence shown here is derived from an EMBL/GenBank/DDBJ whole genome shotgun (WGS) entry which is preliminary data.</text>
</comment>
<keyword evidence="1" id="KW-0175">Coiled coil</keyword>
<evidence type="ECO:0000256" key="1">
    <source>
        <dbReference type="SAM" id="Coils"/>
    </source>
</evidence>
<dbReference type="InterPro" id="IPR054722">
    <property type="entry name" value="PolX-like_BBD"/>
</dbReference>
<evidence type="ECO:0000259" key="3">
    <source>
        <dbReference type="Pfam" id="PF22936"/>
    </source>
</evidence>
<evidence type="ECO:0000256" key="2">
    <source>
        <dbReference type="SAM" id="MobiDB-lite"/>
    </source>
</evidence>
<sequence>MAMLTMRARSYQAEEEPANFALMAIPSSSSTSDNEVKSCTKACSKSYDELHSQYDKLTIDFCKSQFDVLSYQAALESVEARLVLYKQNESILQENINMLKNEVQARDNVLVSLKQKLNQTETERDALKLKFDKFQLSSRSLTELLANQSNRKHGLGYLSESDSESLSQSSLSDRSQPSGKYHAVPPLITGNFMPPKPDLVFHTAPIAVETTHSAFTVQLSPAKLAQDISHATRPMAPIIEDWFSDSEDESEPNDPDSVSVQPIETKPTPRNSAHRGCNKQYALFTKKYPQKHIVPAAVLTKSKQVSVTAARTYASSTKKYPQKHIVHVAVLTKSKPISVTAARPVNAVVPKIMAAKPIHARSLNTKSNLIIIRHKTRSQSLKTNNSSSKVTAAQAQVGNPHYALKDNGVIDCGCSRHMTGNMSYLSDFQELNGGYVAFGGNPMGGKILGKGKIKIDFKLPNENQVLLRVPRENNRVLVNKPQNKTPYELLHGRTPSIGFIRPFGCPVTILNTLDSLGKFEGNVDKGFLVGYSVNSKAFRVFNGKTGEEARQQYMLFLVWCTGSINLHTKEGDATFDGKEHDAEKPESTVNLSLRNSALLGEQDDMTKKKDKGKSHVDYFTRNRDFNADFEDYSEDSSNDVSAAGPIVPTAGQNYSNSTNSISVVGPLNSNTSPTHGKSSLRDAYQPPDMLEREDIVYSDHENVGAEADFNNLETSITISPILTTRTHRAHLIS</sequence>
<evidence type="ECO:0000313" key="4">
    <source>
        <dbReference type="EMBL" id="GFA05601.1"/>
    </source>
</evidence>
<dbReference type="Pfam" id="PF22936">
    <property type="entry name" value="Pol_BBD"/>
    <property type="match status" value="1"/>
</dbReference>
<accession>A0A699J2V2</accession>
<feature type="region of interest" description="Disordered" evidence="2">
    <location>
        <begin position="156"/>
        <end position="181"/>
    </location>
</feature>
<protein>
    <submittedName>
        <fullName evidence="4">Ribonuclease H-like domain-containing protein</fullName>
    </submittedName>
</protein>
<feature type="compositionally biased region" description="Low complexity" evidence="2">
    <location>
        <begin position="164"/>
        <end position="178"/>
    </location>
</feature>
<feature type="coiled-coil region" evidence="1">
    <location>
        <begin position="75"/>
        <end position="130"/>
    </location>
</feature>
<dbReference type="AlphaFoldDB" id="A0A699J2V2"/>
<feature type="region of interest" description="Disordered" evidence="2">
    <location>
        <begin position="245"/>
        <end position="276"/>
    </location>
</feature>
<reference evidence="4" key="1">
    <citation type="journal article" date="2019" name="Sci. Rep.">
        <title>Draft genome of Tanacetum cinerariifolium, the natural source of mosquito coil.</title>
        <authorList>
            <person name="Yamashiro T."/>
            <person name="Shiraishi A."/>
            <person name="Satake H."/>
            <person name="Nakayama K."/>
        </authorList>
    </citation>
    <scope>NUCLEOTIDE SEQUENCE</scope>
</reference>
<organism evidence="4">
    <name type="scientific">Tanacetum cinerariifolium</name>
    <name type="common">Dalmatian daisy</name>
    <name type="synonym">Chrysanthemum cinerariifolium</name>
    <dbReference type="NCBI Taxonomy" id="118510"/>
    <lineage>
        <taxon>Eukaryota</taxon>
        <taxon>Viridiplantae</taxon>
        <taxon>Streptophyta</taxon>
        <taxon>Embryophyta</taxon>
        <taxon>Tracheophyta</taxon>
        <taxon>Spermatophyta</taxon>
        <taxon>Magnoliopsida</taxon>
        <taxon>eudicotyledons</taxon>
        <taxon>Gunneridae</taxon>
        <taxon>Pentapetalae</taxon>
        <taxon>asterids</taxon>
        <taxon>campanulids</taxon>
        <taxon>Asterales</taxon>
        <taxon>Asteraceae</taxon>
        <taxon>Asteroideae</taxon>
        <taxon>Anthemideae</taxon>
        <taxon>Anthemidinae</taxon>
        <taxon>Tanacetum</taxon>
    </lineage>
</organism>
<feature type="compositionally biased region" description="Acidic residues" evidence="2">
    <location>
        <begin position="245"/>
        <end position="254"/>
    </location>
</feature>